<dbReference type="InterPro" id="IPR015797">
    <property type="entry name" value="NUDIX_hydrolase-like_dom_sf"/>
</dbReference>
<name>A0ABX7E3N5_9BACI</name>
<dbReference type="Pfam" id="PF00293">
    <property type="entry name" value="NUDIX"/>
    <property type="match status" value="1"/>
</dbReference>
<dbReference type="PROSITE" id="PS51462">
    <property type="entry name" value="NUDIX"/>
    <property type="match status" value="1"/>
</dbReference>
<feature type="domain" description="Nudix hydrolase" evidence="1">
    <location>
        <begin position="4"/>
        <end position="145"/>
    </location>
</feature>
<protein>
    <submittedName>
        <fullName evidence="2">NUDIX hydrolase</fullName>
    </submittedName>
</protein>
<dbReference type="Proteomes" id="UP000595691">
    <property type="component" value="Chromosome"/>
</dbReference>
<dbReference type="GO" id="GO:0016787">
    <property type="term" value="F:hydrolase activity"/>
    <property type="evidence" value="ECO:0007669"/>
    <property type="project" value="UniProtKB-KW"/>
</dbReference>
<keyword evidence="3" id="KW-1185">Reference proteome</keyword>
<proteinExistence type="predicted"/>
<keyword evidence="2" id="KW-0378">Hydrolase</keyword>
<organism evidence="2 3">
    <name type="scientific">Heyndrickxia vini</name>
    <dbReference type="NCBI Taxonomy" id="1476025"/>
    <lineage>
        <taxon>Bacteria</taxon>
        <taxon>Bacillati</taxon>
        <taxon>Bacillota</taxon>
        <taxon>Bacilli</taxon>
        <taxon>Bacillales</taxon>
        <taxon>Bacillaceae</taxon>
        <taxon>Heyndrickxia</taxon>
    </lineage>
</organism>
<gene>
    <name evidence="2" type="ORF">I5776_02725</name>
</gene>
<reference evidence="2 3" key="1">
    <citation type="submission" date="2020-11" db="EMBL/GenBank/DDBJ databases">
        <title>Taxonomic evaluation of the Bacillus sporothermodurans group of bacteria based on whole genome sequences.</title>
        <authorList>
            <person name="Fiedler G."/>
            <person name="Herbstmann A.-D."/>
            <person name="Doll E."/>
            <person name="Wenning M."/>
            <person name="Brinks E."/>
            <person name="Kabisch J."/>
            <person name="Breitenwieser F."/>
            <person name="Lappann M."/>
            <person name="Boehnlein C."/>
            <person name="Franz C."/>
        </authorList>
    </citation>
    <scope>NUCLEOTIDE SEQUENCE [LARGE SCALE GENOMIC DNA]</scope>
    <source>
        <strain evidence="2 3">JCM 19841</strain>
    </source>
</reference>
<dbReference type="EMBL" id="CP065425">
    <property type="protein sequence ID" value="QQZ09905.1"/>
    <property type="molecule type" value="Genomic_DNA"/>
</dbReference>
<dbReference type="CDD" id="cd04688">
    <property type="entry name" value="NUDIX_Hydrolase"/>
    <property type="match status" value="1"/>
</dbReference>
<sequence>MRKGIIRPLVICIFHNKGSILVAKGMDPKSGGIYYRPIGGGIEYGERSVDALVREVKEEISAEINRIRYLGTVENIFTFNGELGHEIVQVYDVAFVDQSFYSISKFTGIEDNGVEFEIMWKSIEDFQRGKFRLVPEELLDLIEKI</sequence>
<dbReference type="Gene3D" id="3.90.79.10">
    <property type="entry name" value="Nucleoside Triphosphate Pyrophosphohydrolase"/>
    <property type="match status" value="1"/>
</dbReference>
<dbReference type="RefSeq" id="WP_202778856.1">
    <property type="nucleotide sequence ID" value="NZ_CP065425.1"/>
</dbReference>
<accession>A0ABX7E3N5</accession>
<evidence type="ECO:0000259" key="1">
    <source>
        <dbReference type="PROSITE" id="PS51462"/>
    </source>
</evidence>
<dbReference type="InterPro" id="IPR000086">
    <property type="entry name" value="NUDIX_hydrolase_dom"/>
</dbReference>
<evidence type="ECO:0000313" key="2">
    <source>
        <dbReference type="EMBL" id="QQZ09905.1"/>
    </source>
</evidence>
<evidence type="ECO:0000313" key="3">
    <source>
        <dbReference type="Proteomes" id="UP000595691"/>
    </source>
</evidence>
<dbReference type="SUPFAM" id="SSF55811">
    <property type="entry name" value="Nudix"/>
    <property type="match status" value="1"/>
</dbReference>